<dbReference type="RefSeq" id="WP_158206171.1">
    <property type="nucleotide sequence ID" value="NZ_WSZK01000036.1"/>
</dbReference>
<proteinExistence type="predicted"/>
<evidence type="ECO:0000313" key="1">
    <source>
        <dbReference type="EMBL" id="MWG36518.1"/>
    </source>
</evidence>
<name>A0A6B0GXL6_9EURY</name>
<sequence>MTSYARCEWMRRKYPAVTDDCTAEEAADVRSFLTFLVCEVGGTPDRRAGLDLDDICSALGVTKSRGKWLVRFAHVAPCDPVHVEPTNREGCIAEVYVDG</sequence>
<reference evidence="1 2" key="1">
    <citation type="submission" date="2019-12" db="EMBL/GenBank/DDBJ databases">
        <title>Halocatena pleomorpha gen. nov. sp. nov., an extremely halophilic archaeon of family Halobacteriaceae isolated from saltpan soil.</title>
        <authorList>
            <person name="Pal Y."/>
            <person name="Verma A."/>
            <person name="Krishnamurthi S."/>
            <person name="Kumar P."/>
        </authorList>
    </citation>
    <scope>NUCLEOTIDE SEQUENCE [LARGE SCALE GENOMIC DNA]</scope>
    <source>
        <strain evidence="1 2">JCM 16495</strain>
    </source>
</reference>
<protein>
    <submittedName>
        <fullName evidence="1">Uncharacterized protein</fullName>
    </submittedName>
</protein>
<comment type="caution">
    <text evidence="1">The sequence shown here is derived from an EMBL/GenBank/DDBJ whole genome shotgun (WGS) entry which is preliminary data.</text>
</comment>
<keyword evidence="2" id="KW-1185">Reference proteome</keyword>
<accession>A0A6B0GXL6</accession>
<organism evidence="1 2">
    <name type="scientific">Halomarina oriensis</name>
    <dbReference type="NCBI Taxonomy" id="671145"/>
    <lineage>
        <taxon>Archaea</taxon>
        <taxon>Methanobacteriati</taxon>
        <taxon>Methanobacteriota</taxon>
        <taxon>Stenosarchaea group</taxon>
        <taxon>Halobacteria</taxon>
        <taxon>Halobacteriales</taxon>
        <taxon>Natronomonadaceae</taxon>
        <taxon>Halomarina</taxon>
    </lineage>
</organism>
<dbReference type="Proteomes" id="UP000451471">
    <property type="component" value="Unassembled WGS sequence"/>
</dbReference>
<dbReference type="EMBL" id="WSZK01000036">
    <property type="protein sequence ID" value="MWG36518.1"/>
    <property type="molecule type" value="Genomic_DNA"/>
</dbReference>
<evidence type="ECO:0000313" key="2">
    <source>
        <dbReference type="Proteomes" id="UP000451471"/>
    </source>
</evidence>
<gene>
    <name evidence="1" type="ORF">GQS65_18845</name>
</gene>
<dbReference type="AlphaFoldDB" id="A0A6B0GXL6"/>